<sequence length="439" mass="49238">MDNLARLFSSLQTRLRPEDVAELILTQLGDSLTQVETAQLRQAAAGSLKSGLVQMTSMMQEFRQPVAPEKQVAKAGELFVSAPVLDSIDCSDIQQIRQLIEQLSVEIQKAPGSNNFIADRFSRAQRQQAGMDISKRRYNKLFRFLQRFESKLATYQLETQKYQATRMAKSGLAMLIRYEDFASTPDVACFIAWLSARMNRRSVFTNQAQDRAFDQIGQMLLARVEQAPTSAGWYAIAHIMPDRDIVKHLDDRQKLSLFTLYLAQLNELAGLLQLIWQRNTFNRQTMIVKRGDDSSTWNALAGAWNSARQGWLALAVVLGMEEMVEQMCLGKVLRLIAGDVAAWHYQTGGGLEPDTQVWAHLPLPWEVFSGASSCTKADVQRVCAQFGVDPYHKGWIGPRRNRQAVAFVPTPELVHGVVVDKPEIALILRKAGYFSGKGG</sequence>
<organism evidence="1 2">
    <name type="scientific">Serratia fonticola</name>
    <dbReference type="NCBI Taxonomy" id="47917"/>
    <lineage>
        <taxon>Bacteria</taxon>
        <taxon>Pseudomonadati</taxon>
        <taxon>Pseudomonadota</taxon>
        <taxon>Gammaproteobacteria</taxon>
        <taxon>Enterobacterales</taxon>
        <taxon>Yersiniaceae</taxon>
        <taxon>Serratia</taxon>
    </lineage>
</organism>
<gene>
    <name evidence="1" type="ORF">NCTC13193_01219</name>
</gene>
<dbReference type="AlphaFoldDB" id="A0A3S4XE74"/>
<dbReference type="RefSeq" id="WP_141131291.1">
    <property type="nucleotide sequence ID" value="NZ_CAMISI010000011.1"/>
</dbReference>
<protein>
    <submittedName>
        <fullName evidence="1">Uncharacterized protein</fullName>
    </submittedName>
</protein>
<dbReference type="Proteomes" id="UP000270487">
    <property type="component" value="Chromosome"/>
</dbReference>
<accession>A0A3S4XE74</accession>
<evidence type="ECO:0000313" key="2">
    <source>
        <dbReference type="Proteomes" id="UP000270487"/>
    </source>
</evidence>
<name>A0A3S4XE74_SERFO</name>
<dbReference type="EMBL" id="LR134492">
    <property type="protein sequence ID" value="VEI64665.1"/>
    <property type="molecule type" value="Genomic_DNA"/>
</dbReference>
<proteinExistence type="predicted"/>
<reference evidence="1 2" key="1">
    <citation type="submission" date="2018-12" db="EMBL/GenBank/DDBJ databases">
        <authorList>
            <consortium name="Pathogen Informatics"/>
        </authorList>
    </citation>
    <scope>NUCLEOTIDE SEQUENCE [LARGE SCALE GENOMIC DNA]</scope>
    <source>
        <strain evidence="1 2">NCTC13193</strain>
    </source>
</reference>
<evidence type="ECO:0000313" key="1">
    <source>
        <dbReference type="EMBL" id="VEI64665.1"/>
    </source>
</evidence>